<dbReference type="AlphaFoldDB" id="A0AAE1I359"/>
<evidence type="ECO:0000313" key="2">
    <source>
        <dbReference type="Proteomes" id="UP001219518"/>
    </source>
</evidence>
<dbReference type="PANTHER" id="PTHR33053:SF24">
    <property type="entry name" value="TRANSPOSASE DOMAIN-CONTAINING PROTEIN"/>
    <property type="match status" value="1"/>
</dbReference>
<organism evidence="1 2">
    <name type="scientific">Frankliniella fusca</name>
    <dbReference type="NCBI Taxonomy" id="407009"/>
    <lineage>
        <taxon>Eukaryota</taxon>
        <taxon>Metazoa</taxon>
        <taxon>Ecdysozoa</taxon>
        <taxon>Arthropoda</taxon>
        <taxon>Hexapoda</taxon>
        <taxon>Insecta</taxon>
        <taxon>Pterygota</taxon>
        <taxon>Neoptera</taxon>
        <taxon>Paraneoptera</taxon>
        <taxon>Thysanoptera</taxon>
        <taxon>Terebrantia</taxon>
        <taxon>Thripoidea</taxon>
        <taxon>Thripidae</taxon>
        <taxon>Frankliniella</taxon>
    </lineage>
</organism>
<accession>A0AAE1I359</accession>
<keyword evidence="2" id="KW-1185">Reference proteome</keyword>
<name>A0AAE1I359_9NEOP</name>
<dbReference type="PANTHER" id="PTHR33053">
    <property type="entry name" value="PROTEIN, PUTATIVE-RELATED"/>
    <property type="match status" value="1"/>
</dbReference>
<proteinExistence type="predicted"/>
<comment type="caution">
    <text evidence="1">The sequence shown here is derived from an EMBL/GenBank/DDBJ whole genome shotgun (WGS) entry which is preliminary data.</text>
</comment>
<evidence type="ECO:0000313" key="1">
    <source>
        <dbReference type="EMBL" id="KAK3932607.1"/>
    </source>
</evidence>
<gene>
    <name evidence="1" type="ORF">KUF71_013066</name>
</gene>
<sequence length="145" mass="16538">MDAPGRSFVKCCVRHNGYHSCERCDVEGEYNDNNRVTYLRMDGNIRTDESYKLQVDPDHQTGLSPLIKETDAGDSLNTGLVSQVVLEPFHCSMGALSSEFGPWKLHTEIVDLISSVFEFIRPFCPIDFNRKPRSLKFFRSIAIFN</sequence>
<dbReference type="Proteomes" id="UP001219518">
    <property type="component" value="Unassembled WGS sequence"/>
</dbReference>
<protein>
    <submittedName>
        <fullName evidence="1">tRNA pseudouridine synthase A 1</fullName>
    </submittedName>
</protein>
<reference evidence="1" key="2">
    <citation type="journal article" date="2023" name="BMC Genomics">
        <title>Pest status, molecular evolution, and epigenetic factors derived from the genome assembly of Frankliniella fusca, a thysanopteran phytovirus vector.</title>
        <authorList>
            <person name="Catto M.A."/>
            <person name="Labadie P.E."/>
            <person name="Jacobson A.L."/>
            <person name="Kennedy G.G."/>
            <person name="Srinivasan R."/>
            <person name="Hunt B.G."/>
        </authorList>
    </citation>
    <scope>NUCLEOTIDE SEQUENCE</scope>
    <source>
        <strain evidence="1">PL_HMW_Pooled</strain>
    </source>
</reference>
<dbReference type="EMBL" id="JAHWGI010001437">
    <property type="protein sequence ID" value="KAK3932607.1"/>
    <property type="molecule type" value="Genomic_DNA"/>
</dbReference>
<reference evidence="1" key="1">
    <citation type="submission" date="2021-07" db="EMBL/GenBank/DDBJ databases">
        <authorList>
            <person name="Catto M.A."/>
            <person name="Jacobson A."/>
            <person name="Kennedy G."/>
            <person name="Labadie P."/>
            <person name="Hunt B.G."/>
            <person name="Srinivasan R."/>
        </authorList>
    </citation>
    <scope>NUCLEOTIDE SEQUENCE</scope>
    <source>
        <strain evidence="1">PL_HMW_Pooled</strain>
        <tissue evidence="1">Head</tissue>
    </source>
</reference>